<gene>
    <name evidence="8" type="ORF">H0E84_10285</name>
</gene>
<reference evidence="8 9" key="1">
    <citation type="submission" date="2020-07" db="EMBL/GenBank/DDBJ databases">
        <title>Luteimonas sp. SJ-92.</title>
        <authorList>
            <person name="Huang X.-X."/>
            <person name="Xu L."/>
            <person name="Sun J.-Q."/>
        </authorList>
    </citation>
    <scope>NUCLEOTIDE SEQUENCE [LARGE SCALE GENOMIC DNA]</scope>
    <source>
        <strain evidence="8 9">SJ-92</strain>
    </source>
</reference>
<accession>A0A853JDF5</accession>
<evidence type="ECO:0000313" key="9">
    <source>
        <dbReference type="Proteomes" id="UP000578091"/>
    </source>
</evidence>
<evidence type="ECO:0000256" key="1">
    <source>
        <dbReference type="ARBA" id="ARBA00004651"/>
    </source>
</evidence>
<keyword evidence="4 7" id="KW-0812">Transmembrane</keyword>
<keyword evidence="3" id="KW-1003">Cell membrane</keyword>
<comment type="caution">
    <text evidence="8">The sequence shown here is derived from an EMBL/GenBank/DDBJ whole genome shotgun (WGS) entry which is preliminary data.</text>
</comment>
<dbReference type="Pfam" id="PF07681">
    <property type="entry name" value="DoxX"/>
    <property type="match status" value="1"/>
</dbReference>
<dbReference type="Proteomes" id="UP000578091">
    <property type="component" value="Unassembled WGS sequence"/>
</dbReference>
<comment type="similarity">
    <text evidence="2">Belongs to the DoxX family.</text>
</comment>
<keyword evidence="6 7" id="KW-0472">Membrane</keyword>
<name>A0A853JDF5_9GAMM</name>
<comment type="subcellular location">
    <subcellularLocation>
        <location evidence="1">Cell membrane</location>
        <topology evidence="1">Multi-pass membrane protein</topology>
    </subcellularLocation>
</comment>
<evidence type="ECO:0000256" key="7">
    <source>
        <dbReference type="SAM" id="Phobius"/>
    </source>
</evidence>
<evidence type="ECO:0000256" key="4">
    <source>
        <dbReference type="ARBA" id="ARBA00022692"/>
    </source>
</evidence>
<dbReference type="InterPro" id="IPR051907">
    <property type="entry name" value="DoxX-like_oxidoreductase"/>
</dbReference>
<dbReference type="GO" id="GO:0005886">
    <property type="term" value="C:plasma membrane"/>
    <property type="evidence" value="ECO:0007669"/>
    <property type="project" value="UniProtKB-SubCell"/>
</dbReference>
<evidence type="ECO:0000256" key="3">
    <source>
        <dbReference type="ARBA" id="ARBA00022475"/>
    </source>
</evidence>
<evidence type="ECO:0000256" key="6">
    <source>
        <dbReference type="ARBA" id="ARBA00023136"/>
    </source>
</evidence>
<evidence type="ECO:0000313" key="8">
    <source>
        <dbReference type="EMBL" id="NZA26772.1"/>
    </source>
</evidence>
<dbReference type="EMBL" id="JACCKA010000061">
    <property type="protein sequence ID" value="NZA26772.1"/>
    <property type="molecule type" value="Genomic_DNA"/>
</dbReference>
<keyword evidence="9" id="KW-1185">Reference proteome</keyword>
<dbReference type="AlphaFoldDB" id="A0A853JDF5"/>
<keyword evidence="5 7" id="KW-1133">Transmembrane helix</keyword>
<protein>
    <submittedName>
        <fullName evidence="8">DoxX family protein</fullName>
    </submittedName>
</protein>
<feature type="transmembrane region" description="Helical" evidence="7">
    <location>
        <begin position="123"/>
        <end position="145"/>
    </location>
</feature>
<evidence type="ECO:0000256" key="5">
    <source>
        <dbReference type="ARBA" id="ARBA00022989"/>
    </source>
</evidence>
<dbReference type="InterPro" id="IPR032808">
    <property type="entry name" value="DoxX"/>
</dbReference>
<proteinExistence type="inferred from homology"/>
<sequence>MIARFERIPHGAIALLARVSIATTFWLSGQTKIEGLVLDPIGRTAELGVPRMSENAVELFRNEYALPLIPPELAAVTAAVAEHLFPLLLLVGLASRFSALALLVMTLVIQVFVYPSAFATHGLWAAALLYLIARGPGAVSLDHLIARRARARPRAW</sequence>
<organism evidence="8 9">
    <name type="scientific">Luteimonas salinisoli</name>
    <dbReference type="NCBI Taxonomy" id="2752307"/>
    <lineage>
        <taxon>Bacteria</taxon>
        <taxon>Pseudomonadati</taxon>
        <taxon>Pseudomonadota</taxon>
        <taxon>Gammaproteobacteria</taxon>
        <taxon>Lysobacterales</taxon>
        <taxon>Lysobacteraceae</taxon>
        <taxon>Luteimonas</taxon>
    </lineage>
</organism>
<dbReference type="PANTHER" id="PTHR33452">
    <property type="entry name" value="OXIDOREDUCTASE CATD-RELATED"/>
    <property type="match status" value="1"/>
</dbReference>
<dbReference type="PANTHER" id="PTHR33452:SF1">
    <property type="entry name" value="INNER MEMBRANE PROTEIN YPHA-RELATED"/>
    <property type="match status" value="1"/>
</dbReference>
<evidence type="ECO:0000256" key="2">
    <source>
        <dbReference type="ARBA" id="ARBA00006679"/>
    </source>
</evidence>